<feature type="region of interest" description="Disordered" evidence="1">
    <location>
        <begin position="29"/>
        <end position="60"/>
    </location>
</feature>
<name>A0AA40FQW5_9HYME</name>
<dbReference type="Proteomes" id="UP001177670">
    <property type="component" value="Unassembled WGS sequence"/>
</dbReference>
<organism evidence="2 3">
    <name type="scientific">Melipona bicolor</name>
    <dbReference type="NCBI Taxonomy" id="60889"/>
    <lineage>
        <taxon>Eukaryota</taxon>
        <taxon>Metazoa</taxon>
        <taxon>Ecdysozoa</taxon>
        <taxon>Arthropoda</taxon>
        <taxon>Hexapoda</taxon>
        <taxon>Insecta</taxon>
        <taxon>Pterygota</taxon>
        <taxon>Neoptera</taxon>
        <taxon>Endopterygota</taxon>
        <taxon>Hymenoptera</taxon>
        <taxon>Apocrita</taxon>
        <taxon>Aculeata</taxon>
        <taxon>Apoidea</taxon>
        <taxon>Anthophila</taxon>
        <taxon>Apidae</taxon>
        <taxon>Melipona</taxon>
    </lineage>
</organism>
<evidence type="ECO:0000313" key="3">
    <source>
        <dbReference type="Proteomes" id="UP001177670"/>
    </source>
</evidence>
<accession>A0AA40FQW5</accession>
<reference evidence="2" key="1">
    <citation type="submission" date="2021-10" db="EMBL/GenBank/DDBJ databases">
        <title>Melipona bicolor Genome sequencing and assembly.</title>
        <authorList>
            <person name="Araujo N.S."/>
            <person name="Arias M.C."/>
        </authorList>
    </citation>
    <scope>NUCLEOTIDE SEQUENCE</scope>
    <source>
        <strain evidence="2">USP_2M_L1-L4_2017</strain>
        <tissue evidence="2">Whole body</tissue>
    </source>
</reference>
<gene>
    <name evidence="2" type="ORF">K0M31_008911</name>
</gene>
<evidence type="ECO:0000256" key="1">
    <source>
        <dbReference type="SAM" id="MobiDB-lite"/>
    </source>
</evidence>
<comment type="caution">
    <text evidence="2">The sequence shown here is derived from an EMBL/GenBank/DDBJ whole genome shotgun (WGS) entry which is preliminary data.</text>
</comment>
<keyword evidence="3" id="KW-1185">Reference proteome</keyword>
<feature type="compositionally biased region" description="Polar residues" evidence="1">
    <location>
        <begin position="42"/>
        <end position="60"/>
    </location>
</feature>
<protein>
    <submittedName>
        <fullName evidence="2">Uncharacterized protein</fullName>
    </submittedName>
</protein>
<proteinExistence type="predicted"/>
<dbReference type="EMBL" id="JAHYIQ010000021">
    <property type="protein sequence ID" value="KAK1123290.1"/>
    <property type="molecule type" value="Genomic_DNA"/>
</dbReference>
<dbReference type="AlphaFoldDB" id="A0AA40FQW5"/>
<sequence>MISPLTQSSKLPAKKISIITEHHTININKHKSTIDELPTKHLPNSSSTKRPLSQTSANNKSDYVSLNDIDFMLPPVSPHKKIALTKQKSPRSSSPIFNFVKLEELAGPSQRNNK</sequence>
<evidence type="ECO:0000313" key="2">
    <source>
        <dbReference type="EMBL" id="KAK1123290.1"/>
    </source>
</evidence>